<dbReference type="STRING" id="1745343.A0A2J6QA33"/>
<name>A0A2J6QA33_9HELO</name>
<organism evidence="2 3">
    <name type="scientific">Hyaloscypha hepaticicola</name>
    <dbReference type="NCBI Taxonomy" id="2082293"/>
    <lineage>
        <taxon>Eukaryota</taxon>
        <taxon>Fungi</taxon>
        <taxon>Dikarya</taxon>
        <taxon>Ascomycota</taxon>
        <taxon>Pezizomycotina</taxon>
        <taxon>Leotiomycetes</taxon>
        <taxon>Helotiales</taxon>
        <taxon>Hyaloscyphaceae</taxon>
        <taxon>Hyaloscypha</taxon>
    </lineage>
</organism>
<keyword evidence="3" id="KW-1185">Reference proteome</keyword>
<feature type="transmembrane region" description="Helical" evidence="1">
    <location>
        <begin position="16"/>
        <end position="33"/>
    </location>
</feature>
<dbReference type="OrthoDB" id="2555959at2759"/>
<dbReference type="EMBL" id="KZ613475">
    <property type="protein sequence ID" value="PMD23114.1"/>
    <property type="molecule type" value="Genomic_DNA"/>
</dbReference>
<sequence>MPLLQSFRNLPQKTRFGVGLAFLAWGAIGLYISDTAEKKLGFEPSQKDKEALEAVVPKITLVERDGKS</sequence>
<evidence type="ECO:0000256" key="1">
    <source>
        <dbReference type="SAM" id="Phobius"/>
    </source>
</evidence>
<keyword evidence="1" id="KW-0812">Transmembrane</keyword>
<evidence type="ECO:0000313" key="3">
    <source>
        <dbReference type="Proteomes" id="UP000235672"/>
    </source>
</evidence>
<reference evidence="2 3" key="1">
    <citation type="submission" date="2016-05" db="EMBL/GenBank/DDBJ databases">
        <title>A degradative enzymes factory behind the ericoid mycorrhizal symbiosis.</title>
        <authorList>
            <consortium name="DOE Joint Genome Institute"/>
            <person name="Martino E."/>
            <person name="Morin E."/>
            <person name="Grelet G."/>
            <person name="Kuo A."/>
            <person name="Kohler A."/>
            <person name="Daghino S."/>
            <person name="Barry K."/>
            <person name="Choi C."/>
            <person name="Cichocki N."/>
            <person name="Clum A."/>
            <person name="Copeland A."/>
            <person name="Hainaut M."/>
            <person name="Haridas S."/>
            <person name="Labutti K."/>
            <person name="Lindquist E."/>
            <person name="Lipzen A."/>
            <person name="Khouja H.-R."/>
            <person name="Murat C."/>
            <person name="Ohm R."/>
            <person name="Olson A."/>
            <person name="Spatafora J."/>
            <person name="Veneault-Fourrey C."/>
            <person name="Henrissat B."/>
            <person name="Grigoriev I."/>
            <person name="Martin F."/>
            <person name="Perotto S."/>
        </authorList>
    </citation>
    <scope>NUCLEOTIDE SEQUENCE [LARGE SCALE GENOMIC DNA]</scope>
    <source>
        <strain evidence="2 3">UAMH 7357</strain>
    </source>
</reference>
<keyword evidence="1" id="KW-0472">Membrane</keyword>
<dbReference type="AlphaFoldDB" id="A0A2J6QA33"/>
<evidence type="ECO:0000313" key="2">
    <source>
        <dbReference type="EMBL" id="PMD23114.1"/>
    </source>
</evidence>
<keyword evidence="1" id="KW-1133">Transmembrane helix</keyword>
<protein>
    <submittedName>
        <fullName evidence="2">Uncharacterized protein</fullName>
    </submittedName>
</protein>
<proteinExistence type="predicted"/>
<dbReference type="Proteomes" id="UP000235672">
    <property type="component" value="Unassembled WGS sequence"/>
</dbReference>
<accession>A0A2J6QA33</accession>
<gene>
    <name evidence="2" type="ORF">NA56DRAFT_701388</name>
</gene>